<dbReference type="STRING" id="564137.SAMN04488238_109114"/>
<sequence>MKPPSMPGAASCAADMSPSPGPGPRVSIIALAEGQGPWLLDWVLWHRLAGFDQVILCDPPGGGAADLLDALSRQGLAHGVAVPNSTDGDRAAQVRAAVNSPAAQAALDGSDWLLVAEVTDFLHAPAGLLPGLAKLTEASGLALPCVTFGSGGQAHCARRMIPARFTHRQAAGSVQRLPLRVLARYRKDWTWGLHRPALPKDEAAQWLTPGGTLRTADSLTWFLPPEDAAFTAEPGDAQPNSAQAPRINRYPLRSAEEYLLSRPAPLSAADLAEFARLNDAPTPDDSAAAQAEATTQAVASALKDPALRAAQNQQEEALRIRLAALRARPGFGHDMRALLEAMARHTPVAPLWPRQGAG</sequence>
<gene>
    <name evidence="1" type="ORF">SAMN04488238_109114</name>
</gene>
<accession>A0A1H3CEH1</accession>
<reference evidence="1 2" key="1">
    <citation type="submission" date="2016-10" db="EMBL/GenBank/DDBJ databases">
        <authorList>
            <person name="de Groot N.N."/>
        </authorList>
    </citation>
    <scope>NUCLEOTIDE SEQUENCE [LARGE SCALE GENOMIC DNA]</scope>
    <source>
        <strain evidence="1 2">CGMCC 1.8894</strain>
    </source>
</reference>
<keyword evidence="2" id="KW-1185">Reference proteome</keyword>
<evidence type="ECO:0000313" key="1">
    <source>
        <dbReference type="EMBL" id="SDX51899.1"/>
    </source>
</evidence>
<protein>
    <recommendedName>
        <fullName evidence="3">Glycosyl transferase family 2</fullName>
    </recommendedName>
</protein>
<organism evidence="1 2">
    <name type="scientific">Roseicitreum antarcticum</name>
    <dbReference type="NCBI Taxonomy" id="564137"/>
    <lineage>
        <taxon>Bacteria</taxon>
        <taxon>Pseudomonadati</taxon>
        <taxon>Pseudomonadota</taxon>
        <taxon>Alphaproteobacteria</taxon>
        <taxon>Rhodobacterales</taxon>
        <taxon>Paracoccaceae</taxon>
        <taxon>Roseicitreum</taxon>
    </lineage>
</organism>
<dbReference type="AlphaFoldDB" id="A0A1H3CEH1"/>
<evidence type="ECO:0008006" key="3">
    <source>
        <dbReference type="Google" id="ProtNLM"/>
    </source>
</evidence>
<dbReference type="EMBL" id="FNOM01000009">
    <property type="protein sequence ID" value="SDX51899.1"/>
    <property type="molecule type" value="Genomic_DNA"/>
</dbReference>
<dbReference type="Proteomes" id="UP000198539">
    <property type="component" value="Unassembled WGS sequence"/>
</dbReference>
<name>A0A1H3CEH1_9RHOB</name>
<proteinExistence type="predicted"/>
<evidence type="ECO:0000313" key="2">
    <source>
        <dbReference type="Proteomes" id="UP000198539"/>
    </source>
</evidence>